<proteinExistence type="predicted"/>
<dbReference type="Pfam" id="PF10260">
    <property type="entry name" value="SAYSvFN"/>
    <property type="match status" value="1"/>
</dbReference>
<comment type="caution">
    <text evidence="3">The sequence shown here is derived from an EMBL/GenBank/DDBJ whole genome shotgun (WGS) entry which is preliminary data.</text>
</comment>
<dbReference type="AlphaFoldDB" id="A0A8B6E8D8"/>
<dbReference type="OrthoDB" id="71310at2759"/>
<keyword evidence="1" id="KW-0812">Transmembrane</keyword>
<dbReference type="Proteomes" id="UP000596742">
    <property type="component" value="Unassembled WGS sequence"/>
</dbReference>
<accession>A0A8B6E8D8</accession>
<keyword evidence="1" id="KW-1133">Transmembrane helix</keyword>
<gene>
    <name evidence="3" type="ORF">MGAL_10B068141</name>
</gene>
<evidence type="ECO:0000259" key="2">
    <source>
        <dbReference type="Pfam" id="PF10260"/>
    </source>
</evidence>
<sequence length="158" mass="18841">MEEKLAQYRAAKQKQYYKTQTWSERLFRFCSWIQLPYFKKEEKTTTVATNDYPNQYVLQPKPKSIIQKLLDHIPRYIQLSVLLSVWLGLWYCFIQLQFGAVYFAISVLIIMYFSMRTERDPNHLSAYSVFNKNCERIDGTFTAEQLEKELRFGPGSVH</sequence>
<dbReference type="InterPro" id="IPR019387">
    <property type="entry name" value="SAYSvFN_dom"/>
</dbReference>
<protein>
    <recommendedName>
        <fullName evidence="2">SAYSvFN domain-containing protein</fullName>
    </recommendedName>
</protein>
<reference evidence="3" key="1">
    <citation type="submission" date="2018-11" db="EMBL/GenBank/DDBJ databases">
        <authorList>
            <person name="Alioto T."/>
            <person name="Alioto T."/>
        </authorList>
    </citation>
    <scope>NUCLEOTIDE SEQUENCE</scope>
</reference>
<evidence type="ECO:0000313" key="3">
    <source>
        <dbReference type="EMBL" id="VDI31363.1"/>
    </source>
</evidence>
<evidence type="ECO:0000313" key="4">
    <source>
        <dbReference type="Proteomes" id="UP000596742"/>
    </source>
</evidence>
<dbReference type="PANTHER" id="PTHR13527">
    <property type="entry name" value="SAYSVFN DOMAIN-CONTAINING PROTEIN 1"/>
    <property type="match status" value="1"/>
</dbReference>
<name>A0A8B6E8D8_MYTGA</name>
<keyword evidence="4" id="KW-1185">Reference proteome</keyword>
<feature type="domain" description="SAYSvFN" evidence="2">
    <location>
        <begin position="83"/>
        <end position="150"/>
    </location>
</feature>
<keyword evidence="1" id="KW-0472">Membrane</keyword>
<evidence type="ECO:0000256" key="1">
    <source>
        <dbReference type="SAM" id="Phobius"/>
    </source>
</evidence>
<dbReference type="EMBL" id="UYJE01004781">
    <property type="protein sequence ID" value="VDI31363.1"/>
    <property type="molecule type" value="Genomic_DNA"/>
</dbReference>
<dbReference type="PANTHER" id="PTHR13527:SF0">
    <property type="entry name" value="SAYSVFN DOMAIN-CONTAINING PROTEIN 1"/>
    <property type="match status" value="1"/>
</dbReference>
<dbReference type="InterPro" id="IPR039159">
    <property type="entry name" value="SAYSD1"/>
</dbReference>
<feature type="transmembrane region" description="Helical" evidence="1">
    <location>
        <begin position="97"/>
        <end position="115"/>
    </location>
</feature>
<organism evidence="3 4">
    <name type="scientific">Mytilus galloprovincialis</name>
    <name type="common">Mediterranean mussel</name>
    <dbReference type="NCBI Taxonomy" id="29158"/>
    <lineage>
        <taxon>Eukaryota</taxon>
        <taxon>Metazoa</taxon>
        <taxon>Spiralia</taxon>
        <taxon>Lophotrochozoa</taxon>
        <taxon>Mollusca</taxon>
        <taxon>Bivalvia</taxon>
        <taxon>Autobranchia</taxon>
        <taxon>Pteriomorphia</taxon>
        <taxon>Mytilida</taxon>
        <taxon>Mytiloidea</taxon>
        <taxon>Mytilidae</taxon>
        <taxon>Mytilinae</taxon>
        <taxon>Mytilus</taxon>
    </lineage>
</organism>